<dbReference type="Gene3D" id="3.40.50.720">
    <property type="entry name" value="NAD(P)-binding Rossmann-like Domain"/>
    <property type="match status" value="1"/>
</dbReference>
<protein>
    <submittedName>
        <fullName evidence="3">Uncharacterized protein</fullName>
    </submittedName>
</protein>
<comment type="caution">
    <text evidence="3">The sequence shown here is derived from an EMBL/GenBank/DDBJ whole genome shotgun (WGS) entry which is preliminary data.</text>
</comment>
<reference evidence="3" key="1">
    <citation type="submission" date="2021-02" db="EMBL/GenBank/DDBJ databases">
        <authorList>
            <person name="Nowell W R."/>
        </authorList>
    </citation>
    <scope>NUCLEOTIDE SEQUENCE</scope>
</reference>
<dbReference type="Proteomes" id="UP000663844">
    <property type="component" value="Unassembled WGS sequence"/>
</dbReference>
<keyword evidence="2" id="KW-0560">Oxidoreductase</keyword>
<organism evidence="3 4">
    <name type="scientific">Adineta steineri</name>
    <dbReference type="NCBI Taxonomy" id="433720"/>
    <lineage>
        <taxon>Eukaryota</taxon>
        <taxon>Metazoa</taxon>
        <taxon>Spiralia</taxon>
        <taxon>Gnathifera</taxon>
        <taxon>Rotifera</taxon>
        <taxon>Eurotatoria</taxon>
        <taxon>Bdelloidea</taxon>
        <taxon>Adinetida</taxon>
        <taxon>Adinetidae</taxon>
        <taxon>Adineta</taxon>
    </lineage>
</organism>
<dbReference type="PANTHER" id="PTHR24320:SF148">
    <property type="entry name" value="NAD(P)-BINDING ROSSMANN-FOLD SUPERFAMILY PROTEIN"/>
    <property type="match status" value="1"/>
</dbReference>
<evidence type="ECO:0000313" key="4">
    <source>
        <dbReference type="Proteomes" id="UP000663844"/>
    </source>
</evidence>
<dbReference type="GO" id="GO:0016491">
    <property type="term" value="F:oxidoreductase activity"/>
    <property type="evidence" value="ECO:0007669"/>
    <property type="project" value="UniProtKB-KW"/>
</dbReference>
<evidence type="ECO:0000313" key="3">
    <source>
        <dbReference type="EMBL" id="CAF4370295.1"/>
    </source>
</evidence>
<sequence length="104" mass="11905">VYCNTLHPGVVKSAIWNNLKWSGRLMRPFMRTVDNGAMTTLYVATHPDIENNNIRGTYFVPSKTLPPPYCRPAIGKTNPITNDREQCQRLWQLSQRLTNLTSTI</sequence>
<accession>A0A820MAQ3</accession>
<dbReference type="PANTHER" id="PTHR24320">
    <property type="entry name" value="RETINOL DEHYDROGENASE"/>
    <property type="match status" value="1"/>
</dbReference>
<dbReference type="AlphaFoldDB" id="A0A820MAQ3"/>
<comment type="similarity">
    <text evidence="1">Belongs to the short-chain dehydrogenases/reductases (SDR) family.</text>
</comment>
<proteinExistence type="inferred from homology"/>
<feature type="non-terminal residue" evidence="3">
    <location>
        <position position="104"/>
    </location>
</feature>
<gene>
    <name evidence="3" type="ORF">OXD698_LOCUS49801</name>
</gene>
<dbReference type="EMBL" id="CAJOAZ010022915">
    <property type="protein sequence ID" value="CAF4370295.1"/>
    <property type="molecule type" value="Genomic_DNA"/>
</dbReference>
<evidence type="ECO:0000256" key="2">
    <source>
        <dbReference type="ARBA" id="ARBA00023002"/>
    </source>
</evidence>
<name>A0A820MAQ3_9BILA</name>
<evidence type="ECO:0000256" key="1">
    <source>
        <dbReference type="ARBA" id="ARBA00006484"/>
    </source>
</evidence>